<dbReference type="SUPFAM" id="SSF54106">
    <property type="entry name" value="LysM domain"/>
    <property type="match status" value="1"/>
</dbReference>
<dbReference type="PANTHER" id="PTHR33734">
    <property type="entry name" value="LYSM DOMAIN-CONTAINING GPI-ANCHORED PROTEIN 2"/>
    <property type="match status" value="1"/>
</dbReference>
<sequence length="101" mass="11346">MNYTVRPGDNLWSIAARFGVTVEALMRENGITNPNAIYVGQTLRIPIGGGFFPPAPGPGIGAGINQRVERLERQFNQLERQVSRLDQRVDRLEARVRRLES</sequence>
<reference evidence="3" key="2">
    <citation type="journal article" date="2021" name="Data Brief">
        <title>Draft genome sequence data of the facultative, thermophilic, xylanolytic bacterium Paenibacillus sp. strain DA-C8.</title>
        <authorList>
            <person name="Chhe C."/>
            <person name="Uke A."/>
            <person name="Baramee S."/>
            <person name="Ungkulpasvich U."/>
            <person name="Tachaapaikoon C."/>
            <person name="Pason P."/>
            <person name="Waeonukul R."/>
            <person name="Ratanakhanokchai K."/>
            <person name="Kosugi A."/>
        </authorList>
    </citation>
    <scope>NUCLEOTIDE SEQUENCE</scope>
    <source>
        <strain evidence="3">DA-C8</strain>
    </source>
</reference>
<dbReference type="RefSeq" id="WP_200965308.1">
    <property type="nucleotide sequence ID" value="NZ_BMAQ01000002.1"/>
</dbReference>
<feature type="coiled-coil region" evidence="1">
    <location>
        <begin position="61"/>
        <end position="95"/>
    </location>
</feature>
<dbReference type="InterPro" id="IPR018392">
    <property type="entry name" value="LysM"/>
</dbReference>
<dbReference type="CDD" id="cd00118">
    <property type="entry name" value="LysM"/>
    <property type="match status" value="1"/>
</dbReference>
<dbReference type="InterPro" id="IPR036779">
    <property type="entry name" value="LysM_dom_sf"/>
</dbReference>
<name>A0A916VF57_9BACL</name>
<evidence type="ECO:0000256" key="1">
    <source>
        <dbReference type="SAM" id="Coils"/>
    </source>
</evidence>
<evidence type="ECO:0000259" key="2">
    <source>
        <dbReference type="PROSITE" id="PS51782"/>
    </source>
</evidence>
<reference evidence="3" key="1">
    <citation type="submission" date="2020-08" db="EMBL/GenBank/DDBJ databases">
        <authorList>
            <person name="Uke A."/>
            <person name="Chhe C."/>
            <person name="Baramee S."/>
            <person name="Kosugi A."/>
        </authorList>
    </citation>
    <scope>NUCLEOTIDE SEQUENCE</scope>
    <source>
        <strain evidence="3">DA-C8</strain>
    </source>
</reference>
<protein>
    <recommendedName>
        <fullName evidence="2">LysM domain-containing protein</fullName>
    </recommendedName>
</protein>
<dbReference type="Proteomes" id="UP000654993">
    <property type="component" value="Unassembled WGS sequence"/>
</dbReference>
<accession>A0A916VF57</accession>
<evidence type="ECO:0000313" key="3">
    <source>
        <dbReference type="EMBL" id="GFR37011.1"/>
    </source>
</evidence>
<dbReference type="PROSITE" id="PS51782">
    <property type="entry name" value="LYSM"/>
    <property type="match status" value="1"/>
</dbReference>
<dbReference type="EMBL" id="BMAQ01000002">
    <property type="protein sequence ID" value="GFR37011.1"/>
    <property type="molecule type" value="Genomic_DNA"/>
</dbReference>
<dbReference type="AlphaFoldDB" id="A0A916VF57"/>
<organism evidence="3 4">
    <name type="scientific">Insulibacter thermoxylanivorax</name>
    <dbReference type="NCBI Taxonomy" id="2749268"/>
    <lineage>
        <taxon>Bacteria</taxon>
        <taxon>Bacillati</taxon>
        <taxon>Bacillota</taxon>
        <taxon>Bacilli</taxon>
        <taxon>Bacillales</taxon>
        <taxon>Paenibacillaceae</taxon>
        <taxon>Insulibacter</taxon>
    </lineage>
</organism>
<keyword evidence="4" id="KW-1185">Reference proteome</keyword>
<dbReference type="Gene3D" id="1.20.5.170">
    <property type="match status" value="1"/>
</dbReference>
<dbReference type="Pfam" id="PF01476">
    <property type="entry name" value="LysM"/>
    <property type="match status" value="1"/>
</dbReference>
<proteinExistence type="predicted"/>
<dbReference type="PANTHER" id="PTHR33734:SF22">
    <property type="entry name" value="MEMBRANE-BOUND LYTIC MUREIN TRANSGLYCOSYLASE D"/>
    <property type="match status" value="1"/>
</dbReference>
<gene>
    <name evidence="3" type="ORF">PRECH8_03070</name>
</gene>
<keyword evidence="1" id="KW-0175">Coiled coil</keyword>
<dbReference type="SMART" id="SM00257">
    <property type="entry name" value="LysM"/>
    <property type="match status" value="1"/>
</dbReference>
<comment type="caution">
    <text evidence="3">The sequence shown here is derived from an EMBL/GenBank/DDBJ whole genome shotgun (WGS) entry which is preliminary data.</text>
</comment>
<feature type="domain" description="LysM" evidence="2">
    <location>
        <begin position="1"/>
        <end position="45"/>
    </location>
</feature>
<dbReference type="GO" id="GO:0008932">
    <property type="term" value="F:lytic endotransglycosylase activity"/>
    <property type="evidence" value="ECO:0007669"/>
    <property type="project" value="TreeGrafter"/>
</dbReference>
<evidence type="ECO:0000313" key="4">
    <source>
        <dbReference type="Proteomes" id="UP000654993"/>
    </source>
</evidence>
<dbReference type="Gene3D" id="3.10.350.10">
    <property type="entry name" value="LysM domain"/>
    <property type="match status" value="1"/>
</dbReference>